<comment type="caution">
    <text evidence="1">The sequence shown here is derived from an EMBL/GenBank/DDBJ whole genome shotgun (WGS) entry which is preliminary data.</text>
</comment>
<sequence>MILSSCNNKKYKPEGLTKLSETELIERAKQKRRPDMQTVIFKNERGEALNFDSLLTIQNPEQWTMDNYADGNGEVKEIIIRKATAEDLELQERIRKAFTYQPPVELVDIDCAQKQEILQAVYESDQGTRTNGTMDPEIDRKNLTTVISLIENCGMPTLNEVNKTQMTAIWLTIQHGDHENRKKYFPLLEQSAKNGDLRSTEIAMMKDRILMGDGKPQVYGTQITQKDGQWVLYELSAPESVNKRRTEIGFGPIEDYLKRWNIEFNVKQVQ</sequence>
<evidence type="ECO:0000313" key="2">
    <source>
        <dbReference type="Proteomes" id="UP000075606"/>
    </source>
</evidence>
<accession>A0A150X5L6</accession>
<name>A0A150X5L6_9BACT</name>
<dbReference type="EMBL" id="LRPC01000028">
    <property type="protein sequence ID" value="KYG73986.1"/>
    <property type="molecule type" value="Genomic_DNA"/>
</dbReference>
<organism evidence="1 2">
    <name type="scientific">Roseivirga spongicola</name>
    <dbReference type="NCBI Taxonomy" id="333140"/>
    <lineage>
        <taxon>Bacteria</taxon>
        <taxon>Pseudomonadati</taxon>
        <taxon>Bacteroidota</taxon>
        <taxon>Cytophagia</taxon>
        <taxon>Cytophagales</taxon>
        <taxon>Roseivirgaceae</taxon>
        <taxon>Roseivirga</taxon>
    </lineage>
</organism>
<dbReference type="Pfam" id="PF20329">
    <property type="entry name" value="DUF6624"/>
    <property type="match status" value="1"/>
</dbReference>
<dbReference type="AlphaFoldDB" id="A0A150X5L6"/>
<protein>
    <submittedName>
        <fullName evidence="1">Uncharacterized protein</fullName>
    </submittedName>
</protein>
<dbReference type="Proteomes" id="UP000075606">
    <property type="component" value="Unassembled WGS sequence"/>
</dbReference>
<keyword evidence="2" id="KW-1185">Reference proteome</keyword>
<proteinExistence type="predicted"/>
<gene>
    <name evidence="1" type="ORF">AWW68_15085</name>
</gene>
<dbReference type="InterPro" id="IPR046732">
    <property type="entry name" value="DUF6624"/>
</dbReference>
<reference evidence="1 2" key="1">
    <citation type="submission" date="2016-01" db="EMBL/GenBank/DDBJ databases">
        <title>Genome sequencing of Roseivirga spongicola UST030701-084.</title>
        <authorList>
            <person name="Selvaratnam C."/>
            <person name="Thevarajoo S."/>
            <person name="Goh K.M."/>
            <person name="Ee R."/>
            <person name="Chan K.-G."/>
            <person name="Chong C.S."/>
        </authorList>
    </citation>
    <scope>NUCLEOTIDE SEQUENCE [LARGE SCALE GENOMIC DNA]</scope>
    <source>
        <strain evidence="1 2">UST030701-084</strain>
    </source>
</reference>
<evidence type="ECO:0000313" key="1">
    <source>
        <dbReference type="EMBL" id="KYG73986.1"/>
    </source>
</evidence>